<evidence type="ECO:0000256" key="2">
    <source>
        <dbReference type="ARBA" id="ARBA00023002"/>
    </source>
</evidence>
<comment type="similarity">
    <text evidence="7">Belongs to the LDH/MDH superfamily.</text>
</comment>
<dbReference type="Pfam" id="PF02866">
    <property type="entry name" value="Ldh_1_C"/>
    <property type="match status" value="1"/>
</dbReference>
<organism evidence="10 11">
    <name type="scientific">Candidatus Aquitaenariimonas noxiae</name>
    <dbReference type="NCBI Taxonomy" id="1974741"/>
    <lineage>
        <taxon>Bacteria</taxon>
        <taxon>Pseudomonadati</taxon>
        <taxon>Candidatus Omnitrophota</taxon>
        <taxon>Candidatus Aquitaenariimonas</taxon>
    </lineage>
</organism>
<dbReference type="GO" id="GO:0006099">
    <property type="term" value="P:tricarboxylic acid cycle"/>
    <property type="evidence" value="ECO:0007669"/>
    <property type="project" value="UniProtKB-KW"/>
</dbReference>
<proteinExistence type="inferred from homology"/>
<dbReference type="InterPro" id="IPR036291">
    <property type="entry name" value="NAD(P)-bd_dom_sf"/>
</dbReference>
<evidence type="ECO:0000256" key="7">
    <source>
        <dbReference type="RuleBase" id="RU003369"/>
    </source>
</evidence>
<dbReference type="Pfam" id="PF00056">
    <property type="entry name" value="Ldh_1_N"/>
    <property type="match status" value="1"/>
</dbReference>
<sequence length="305" mass="32874">MKISIIGAGNVGATLAMRVAESGIADIAMVDVRGDIAKGKSLDLSDAASLIPHESKIYGTSDFKDIKGSFIVVVTAGFPRTPGMTREELLSKNKEVVEKVGEGIKSYAPDSIVICVTNPLDIMTYVISKICGFPKKRIFGMGDDLDSSRFIELIAQNTNVKRASISAFVMGSHGDTMVPITSQAKINNKPISQFLSKDDIAKLIEDTKKRGAQIVSLLGQGSAYYAPSAAIFNLVESIIMDKKRTHCVSAFLQGEYGLKDLYIGVPVKIGKGGVEEIIQIELSPEEKKAFQNSAGSIKNSLKFFK</sequence>
<dbReference type="Gene3D" id="3.40.50.720">
    <property type="entry name" value="NAD(P)-binding Rossmann-like Domain"/>
    <property type="match status" value="1"/>
</dbReference>
<gene>
    <name evidence="10" type="ORF">COS99_00480</name>
</gene>
<dbReference type="PIRSF" id="PIRSF000102">
    <property type="entry name" value="Lac_mal_DH"/>
    <property type="match status" value="1"/>
</dbReference>
<evidence type="ECO:0000313" key="10">
    <source>
        <dbReference type="EMBL" id="PIU42402.1"/>
    </source>
</evidence>
<dbReference type="NCBIfam" id="NF004863">
    <property type="entry name" value="PRK06223.1"/>
    <property type="match status" value="1"/>
</dbReference>
<evidence type="ECO:0000313" key="11">
    <source>
        <dbReference type="Proteomes" id="UP000230052"/>
    </source>
</evidence>
<evidence type="ECO:0000259" key="9">
    <source>
        <dbReference type="Pfam" id="PF02866"/>
    </source>
</evidence>
<feature type="binding site" evidence="5">
    <location>
        <position position="86"/>
    </location>
    <ligand>
        <name>substrate</name>
    </ligand>
</feature>
<dbReference type="SUPFAM" id="SSF51735">
    <property type="entry name" value="NAD(P)-binding Rossmann-fold domains"/>
    <property type="match status" value="1"/>
</dbReference>
<name>A0A2J0KV74_9BACT</name>
<dbReference type="InterPro" id="IPR015955">
    <property type="entry name" value="Lactate_DH/Glyco_Ohase_4_C"/>
</dbReference>
<keyword evidence="3 6" id="KW-0520">NAD</keyword>
<accession>A0A2J0KV74</accession>
<feature type="binding site" evidence="6">
    <location>
        <position position="93"/>
    </location>
    <ligand>
        <name>NAD(+)</name>
        <dbReference type="ChEBI" id="CHEBI:57540"/>
    </ligand>
</feature>
<dbReference type="PANTHER" id="PTHR43128:SF16">
    <property type="entry name" value="L-LACTATE DEHYDROGENASE"/>
    <property type="match status" value="1"/>
</dbReference>
<feature type="binding site" evidence="6">
    <location>
        <begin position="116"/>
        <end position="118"/>
    </location>
    <ligand>
        <name>NAD(+)</name>
        <dbReference type="ChEBI" id="CHEBI:57540"/>
    </ligand>
</feature>
<dbReference type="Proteomes" id="UP000230052">
    <property type="component" value="Unassembled WGS sequence"/>
</dbReference>
<dbReference type="Gene3D" id="3.90.110.10">
    <property type="entry name" value="Lactate dehydrogenase/glycoside hydrolase, family 4, C-terminal"/>
    <property type="match status" value="1"/>
</dbReference>
<dbReference type="InterPro" id="IPR001236">
    <property type="entry name" value="Lactate/malate_DH_N"/>
</dbReference>
<dbReference type="EC" id="1.1.1.37" evidence="10"/>
<evidence type="ECO:0000259" key="8">
    <source>
        <dbReference type="Pfam" id="PF00056"/>
    </source>
</evidence>
<feature type="binding site" evidence="6">
    <location>
        <begin position="7"/>
        <end position="12"/>
    </location>
    <ligand>
        <name>NAD(+)</name>
        <dbReference type="ChEBI" id="CHEBI:57540"/>
    </ligand>
</feature>
<evidence type="ECO:0000256" key="5">
    <source>
        <dbReference type="PIRSR" id="PIRSR000102-2"/>
    </source>
</evidence>
<dbReference type="SUPFAM" id="SSF56327">
    <property type="entry name" value="LDH C-terminal domain-like"/>
    <property type="match status" value="1"/>
</dbReference>
<keyword evidence="1" id="KW-0816">Tricarboxylic acid cycle</keyword>
<dbReference type="PRINTS" id="PR00086">
    <property type="entry name" value="LLDHDRGNASE"/>
</dbReference>
<dbReference type="FunFam" id="3.40.50.720:FF:000018">
    <property type="entry name" value="Malate dehydrogenase"/>
    <property type="match status" value="1"/>
</dbReference>
<dbReference type="GO" id="GO:0006089">
    <property type="term" value="P:lactate metabolic process"/>
    <property type="evidence" value="ECO:0007669"/>
    <property type="project" value="TreeGrafter"/>
</dbReference>
<dbReference type="AlphaFoldDB" id="A0A2J0KV74"/>
<feature type="binding site" evidence="5">
    <location>
        <position position="149"/>
    </location>
    <ligand>
        <name>substrate</name>
    </ligand>
</feature>
<evidence type="ECO:0000256" key="4">
    <source>
        <dbReference type="PIRSR" id="PIRSR000102-1"/>
    </source>
</evidence>
<feature type="binding site" evidence="6">
    <location>
        <position position="31"/>
    </location>
    <ligand>
        <name>NAD(+)</name>
        <dbReference type="ChEBI" id="CHEBI:57540"/>
    </ligand>
</feature>
<dbReference type="InterPro" id="IPR001557">
    <property type="entry name" value="L-lactate/malate_DH"/>
</dbReference>
<dbReference type="CDD" id="cd01339">
    <property type="entry name" value="LDH-like_MDH"/>
    <property type="match status" value="1"/>
</dbReference>
<keyword evidence="2 7" id="KW-0560">Oxidoreductase</keyword>
<feature type="binding site" evidence="5">
    <location>
        <position position="118"/>
    </location>
    <ligand>
        <name>substrate</name>
    </ligand>
</feature>
<dbReference type="GO" id="GO:0030060">
    <property type="term" value="F:L-malate dehydrogenase (NAD+) activity"/>
    <property type="evidence" value="ECO:0007669"/>
    <property type="project" value="UniProtKB-EC"/>
</dbReference>
<feature type="binding site" evidence="5">
    <location>
        <position position="80"/>
    </location>
    <ligand>
        <name>substrate</name>
    </ligand>
</feature>
<evidence type="ECO:0000256" key="6">
    <source>
        <dbReference type="PIRSR" id="PIRSR000102-3"/>
    </source>
</evidence>
<evidence type="ECO:0000256" key="1">
    <source>
        <dbReference type="ARBA" id="ARBA00022532"/>
    </source>
</evidence>
<dbReference type="GO" id="GO:0004459">
    <property type="term" value="F:L-lactate dehydrogenase (NAD+) activity"/>
    <property type="evidence" value="ECO:0007669"/>
    <property type="project" value="TreeGrafter"/>
</dbReference>
<dbReference type="PANTHER" id="PTHR43128">
    <property type="entry name" value="L-2-HYDROXYCARBOXYLATE DEHYDROGENASE (NAD(P)(+))"/>
    <property type="match status" value="1"/>
</dbReference>
<feature type="domain" description="Lactate/malate dehydrogenase N-terminal" evidence="8">
    <location>
        <begin position="1"/>
        <end position="140"/>
    </location>
</feature>
<reference evidence="10 11" key="1">
    <citation type="submission" date="2017-09" db="EMBL/GenBank/DDBJ databases">
        <title>Depth-based differentiation of microbial function through sediment-hosted aquifers and enrichment of novel symbionts in the deep terrestrial subsurface.</title>
        <authorList>
            <person name="Probst A.J."/>
            <person name="Ladd B."/>
            <person name="Jarett J.K."/>
            <person name="Geller-Mcgrath D.E."/>
            <person name="Sieber C.M."/>
            <person name="Emerson J.B."/>
            <person name="Anantharaman K."/>
            <person name="Thomas B.C."/>
            <person name="Malmstrom R."/>
            <person name="Stieglmeier M."/>
            <person name="Klingl A."/>
            <person name="Woyke T."/>
            <person name="Ryan C.M."/>
            <person name="Banfield J.F."/>
        </authorList>
    </citation>
    <scope>NUCLEOTIDE SEQUENCE [LARGE SCALE GENOMIC DNA]</scope>
    <source>
        <strain evidence="10">CG07_land_8_20_14_0_80_42_15</strain>
    </source>
</reference>
<dbReference type="InterPro" id="IPR022383">
    <property type="entry name" value="Lactate/malate_DH_C"/>
</dbReference>
<protein>
    <submittedName>
        <fullName evidence="10">Malate dehydrogenase</fullName>
        <ecNumber evidence="10">1.1.1.37</ecNumber>
    </submittedName>
</protein>
<evidence type="ECO:0000256" key="3">
    <source>
        <dbReference type="ARBA" id="ARBA00023027"/>
    </source>
</evidence>
<comment type="caution">
    <text evidence="10">The sequence shown here is derived from an EMBL/GenBank/DDBJ whole genome shotgun (WGS) entry which is preliminary data.</text>
</comment>
<feature type="active site" description="Proton acceptor" evidence="4">
    <location>
        <position position="173"/>
    </location>
</feature>
<dbReference type="EMBL" id="PEWV01000008">
    <property type="protein sequence ID" value="PIU42402.1"/>
    <property type="molecule type" value="Genomic_DNA"/>
</dbReference>
<dbReference type="InterPro" id="IPR011275">
    <property type="entry name" value="Malate_DH_type3"/>
</dbReference>
<feature type="domain" description="Lactate/malate dehydrogenase C-terminal" evidence="9">
    <location>
        <begin position="145"/>
        <end position="302"/>
    </location>
</feature>